<dbReference type="InterPro" id="IPR017943">
    <property type="entry name" value="Bactericidal_perm-incr_a/b_dom"/>
</dbReference>
<dbReference type="VEuPathDB" id="VectorBase:LOC119159418"/>
<evidence type="ECO:0000313" key="3">
    <source>
        <dbReference type="Proteomes" id="UP000821866"/>
    </source>
</evidence>
<dbReference type="InterPro" id="IPR038606">
    <property type="entry name" value="To_sf"/>
</dbReference>
<protein>
    <submittedName>
        <fullName evidence="2">Uncharacterized protein</fullName>
    </submittedName>
</protein>
<dbReference type="Gene3D" id="3.15.10.50">
    <property type="match status" value="1"/>
</dbReference>
<dbReference type="EMBL" id="JABSTU010000001">
    <property type="protein sequence ID" value="KAH8040444.1"/>
    <property type="molecule type" value="Genomic_DNA"/>
</dbReference>
<accession>A0A9J6F1V4</accession>
<dbReference type="InterPro" id="IPR038602">
    <property type="entry name" value="Mite_allergen_7_sf"/>
</dbReference>
<proteinExistence type="predicted"/>
<reference evidence="2" key="2">
    <citation type="submission" date="2021-09" db="EMBL/GenBank/DDBJ databases">
        <authorList>
            <person name="Jia N."/>
            <person name="Wang J."/>
            <person name="Shi W."/>
            <person name="Du L."/>
            <person name="Sun Y."/>
            <person name="Zhan W."/>
            <person name="Jiang J."/>
            <person name="Wang Q."/>
            <person name="Zhang B."/>
            <person name="Ji P."/>
            <person name="Sakyi L.B."/>
            <person name="Cui X."/>
            <person name="Yuan T."/>
            <person name="Jiang B."/>
            <person name="Yang W."/>
            <person name="Lam T.T.-Y."/>
            <person name="Chang Q."/>
            <person name="Ding S."/>
            <person name="Wang X."/>
            <person name="Zhu J."/>
            <person name="Ruan X."/>
            <person name="Zhao L."/>
            <person name="Wei J."/>
            <person name="Que T."/>
            <person name="Du C."/>
            <person name="Cheng J."/>
            <person name="Dai P."/>
            <person name="Han X."/>
            <person name="Huang E."/>
            <person name="Gao Y."/>
            <person name="Liu J."/>
            <person name="Shao H."/>
            <person name="Ye R."/>
            <person name="Li L."/>
            <person name="Wei W."/>
            <person name="Wang X."/>
            <person name="Wang C."/>
            <person name="Huo Q."/>
            <person name="Li W."/>
            <person name="Guo W."/>
            <person name="Chen H."/>
            <person name="Chen S."/>
            <person name="Zhou L."/>
            <person name="Zhou L."/>
            <person name="Ni X."/>
            <person name="Tian J."/>
            <person name="Zhou Y."/>
            <person name="Sheng Y."/>
            <person name="Liu T."/>
            <person name="Pan Y."/>
            <person name="Xia L."/>
            <person name="Li J."/>
            <person name="Zhao F."/>
            <person name="Cao W."/>
        </authorList>
    </citation>
    <scope>NUCLEOTIDE SEQUENCE</scope>
    <source>
        <strain evidence="2">Rmic-2018</strain>
        <tissue evidence="2">Larvae</tissue>
    </source>
</reference>
<dbReference type="Pfam" id="PF16984">
    <property type="entry name" value="Grp7_allergen"/>
    <property type="match status" value="1"/>
</dbReference>
<feature type="region of interest" description="Disordered" evidence="1">
    <location>
        <begin position="371"/>
        <end position="444"/>
    </location>
</feature>
<dbReference type="AlphaFoldDB" id="A0A9J6F1V4"/>
<dbReference type="InterPro" id="IPR010562">
    <property type="entry name" value="Haemolymph_juvenile_hormone-bd"/>
</dbReference>
<dbReference type="SMART" id="SM00700">
    <property type="entry name" value="JHBP"/>
    <property type="match status" value="1"/>
</dbReference>
<dbReference type="InterPro" id="IPR036514">
    <property type="entry name" value="SGNH_hydro_sf"/>
</dbReference>
<dbReference type="PANTHER" id="PTHR11008:SF9">
    <property type="entry name" value="PROTEIN TAKEOUT-LIKE PROTEIN"/>
    <property type="match status" value="1"/>
</dbReference>
<gene>
    <name evidence="2" type="ORF">HPB51_010224</name>
</gene>
<sequence>MNACSPLSAHSFARRHIFQPTMEAARRVVARAVPLIAALLVWTCCQPAEPVSLERYLQDPLPVPDFNISTRSSLVTVRGRFWDLQLHGLSATRLERATANLTGQTVELATRTELVSLRGQYVLSGDFAFVSLHGNGTFWMNAANAVATARAELERGPHGGPWVRTVSAKLEVDNINLHMENLMGGGRWSTFSNSLLNQISGTVFKQAEQSLRGEIEENVRRRVNEELSRVPVNLTAARSERLVDALLERTAEQLLLVDPYSLPDQARSFDQDLLVLRAQGEMRLVDGTLHGLATIRRTGDVLAFYQEQLREPLRAAEHSCPSRPVLTASTAAQTHSVDVLQERDQAVVESEGGRPLQSVQEQLSYAVVGEQSGEGAQRGGGSSSHTTGEAQGLPERTHETGGVGETMNLKHGTAAGLDGSKADDQSLTNAQNNEQRPGKWKKNKKAACRYTPEVLVVGDGNAPRIAGELRRIWGNSVLVRQVSERRMTADKLQHLLQSRSEGEGHSAQLVVVHVGVHDVLKGVQHGDIAQNIRQAVAPYAKRLVICSVPEVNTRGKATQARAMLLNAELRKMSGAVKAKFVDLSRMLAGEGRLAQDGIHYLAHTTREVATQLVQETRNFLGLREPHGNRGKPTRRPPPNIGSRVPMPALEIHSPSPEPPKTTSVTTHQGEIRADVRTTPGQTLREHTQPVYAANMAQLAPLSTPRPPGTSLAPPTWGPHLSTAHPTKTPWQAFRLSASPELYQMVGEMLEKKYGFFAEASPIETAAKWTVEVRMRVREAEETRWREAMEAKSTLECYRKHQDSICGSRLYDNSIGSSLLFEARAGALRTLEYRRKV</sequence>
<dbReference type="InterPro" id="IPR020234">
    <property type="entry name" value="Mite_allergen_group-7"/>
</dbReference>
<dbReference type="Gene3D" id="3.15.10.30">
    <property type="entry name" value="Haemolymph juvenile hormone binding protein"/>
    <property type="match status" value="1"/>
</dbReference>
<reference evidence="2" key="1">
    <citation type="journal article" date="2020" name="Cell">
        <title>Large-Scale Comparative Analyses of Tick Genomes Elucidate Their Genetic Diversity and Vector Capacities.</title>
        <authorList>
            <consortium name="Tick Genome and Microbiome Consortium (TIGMIC)"/>
            <person name="Jia N."/>
            <person name="Wang J."/>
            <person name="Shi W."/>
            <person name="Du L."/>
            <person name="Sun Y."/>
            <person name="Zhan W."/>
            <person name="Jiang J.F."/>
            <person name="Wang Q."/>
            <person name="Zhang B."/>
            <person name="Ji P."/>
            <person name="Bell-Sakyi L."/>
            <person name="Cui X.M."/>
            <person name="Yuan T.T."/>
            <person name="Jiang B.G."/>
            <person name="Yang W.F."/>
            <person name="Lam T.T."/>
            <person name="Chang Q.C."/>
            <person name="Ding S.J."/>
            <person name="Wang X.J."/>
            <person name="Zhu J.G."/>
            <person name="Ruan X.D."/>
            <person name="Zhao L."/>
            <person name="Wei J.T."/>
            <person name="Ye R.Z."/>
            <person name="Que T.C."/>
            <person name="Du C.H."/>
            <person name="Zhou Y.H."/>
            <person name="Cheng J.X."/>
            <person name="Dai P.F."/>
            <person name="Guo W.B."/>
            <person name="Han X.H."/>
            <person name="Huang E.J."/>
            <person name="Li L.F."/>
            <person name="Wei W."/>
            <person name="Gao Y.C."/>
            <person name="Liu J.Z."/>
            <person name="Shao H.Z."/>
            <person name="Wang X."/>
            <person name="Wang C.C."/>
            <person name="Yang T.C."/>
            <person name="Huo Q.B."/>
            <person name="Li W."/>
            <person name="Chen H.Y."/>
            <person name="Chen S.E."/>
            <person name="Zhou L.G."/>
            <person name="Ni X.B."/>
            <person name="Tian J.H."/>
            <person name="Sheng Y."/>
            <person name="Liu T."/>
            <person name="Pan Y.S."/>
            <person name="Xia L.Y."/>
            <person name="Li J."/>
            <person name="Zhao F."/>
            <person name="Cao W.C."/>
        </authorList>
    </citation>
    <scope>NUCLEOTIDE SEQUENCE</scope>
    <source>
        <strain evidence="2">Rmic-2018</strain>
    </source>
</reference>
<organism evidence="2 3">
    <name type="scientific">Rhipicephalus microplus</name>
    <name type="common">Cattle tick</name>
    <name type="synonym">Boophilus microplus</name>
    <dbReference type="NCBI Taxonomy" id="6941"/>
    <lineage>
        <taxon>Eukaryota</taxon>
        <taxon>Metazoa</taxon>
        <taxon>Ecdysozoa</taxon>
        <taxon>Arthropoda</taxon>
        <taxon>Chelicerata</taxon>
        <taxon>Arachnida</taxon>
        <taxon>Acari</taxon>
        <taxon>Parasitiformes</taxon>
        <taxon>Ixodida</taxon>
        <taxon>Ixodoidea</taxon>
        <taxon>Ixodidae</taxon>
        <taxon>Rhipicephalinae</taxon>
        <taxon>Rhipicephalus</taxon>
        <taxon>Boophilus</taxon>
    </lineage>
</organism>
<dbReference type="PANTHER" id="PTHR11008">
    <property type="entry name" value="PROTEIN TAKEOUT-LIKE PROTEIN"/>
    <property type="match status" value="1"/>
</dbReference>
<dbReference type="Proteomes" id="UP000821866">
    <property type="component" value="Chromosome 1"/>
</dbReference>
<name>A0A9J6F1V4_RHIMP</name>
<feature type="region of interest" description="Disordered" evidence="1">
    <location>
        <begin position="621"/>
        <end position="668"/>
    </location>
</feature>
<evidence type="ECO:0000313" key="2">
    <source>
        <dbReference type="EMBL" id="KAH8040444.1"/>
    </source>
</evidence>
<evidence type="ECO:0000256" key="1">
    <source>
        <dbReference type="SAM" id="MobiDB-lite"/>
    </source>
</evidence>
<keyword evidence="3" id="KW-1185">Reference proteome</keyword>
<dbReference type="Pfam" id="PF06585">
    <property type="entry name" value="JHBP"/>
    <property type="match status" value="1"/>
</dbReference>
<dbReference type="GO" id="GO:0008289">
    <property type="term" value="F:lipid binding"/>
    <property type="evidence" value="ECO:0007669"/>
    <property type="project" value="InterPro"/>
</dbReference>
<dbReference type="SUPFAM" id="SSF52266">
    <property type="entry name" value="SGNH hydrolase"/>
    <property type="match status" value="1"/>
</dbReference>
<comment type="caution">
    <text evidence="2">The sequence shown here is derived from an EMBL/GenBank/DDBJ whole genome shotgun (WGS) entry which is preliminary data.</text>
</comment>
<dbReference type="Gene3D" id="3.40.50.1110">
    <property type="entry name" value="SGNH hydrolase"/>
    <property type="match status" value="1"/>
</dbReference>
<feature type="compositionally biased region" description="Polar residues" evidence="1">
    <location>
        <begin position="425"/>
        <end position="435"/>
    </location>
</feature>
<dbReference type="SUPFAM" id="SSF55394">
    <property type="entry name" value="Bactericidal permeability-increasing protein, BPI"/>
    <property type="match status" value="1"/>
</dbReference>